<dbReference type="SUPFAM" id="SSF55021">
    <property type="entry name" value="ACT-like"/>
    <property type="match status" value="1"/>
</dbReference>
<reference evidence="8 9" key="1">
    <citation type="journal article" date="2018" name="Nat. Biotechnol.">
        <title>A standardized bacterial taxonomy based on genome phylogeny substantially revises the tree of life.</title>
        <authorList>
            <person name="Parks D.H."/>
            <person name="Chuvochina M."/>
            <person name="Waite D.W."/>
            <person name="Rinke C."/>
            <person name="Skarshewski A."/>
            <person name="Chaumeil P.A."/>
            <person name="Hugenholtz P."/>
        </authorList>
    </citation>
    <scope>NUCLEOTIDE SEQUENCE [LARGE SCALE GENOMIC DNA]</scope>
    <source>
        <strain evidence="8">UBA8781</strain>
    </source>
</reference>
<dbReference type="InterPro" id="IPR005190">
    <property type="entry name" value="GlnE_rpt_dom"/>
</dbReference>
<dbReference type="AlphaFoldDB" id="A0A3D1JDI6"/>
<dbReference type="Pfam" id="PF03710">
    <property type="entry name" value="GlnE"/>
    <property type="match status" value="2"/>
</dbReference>
<dbReference type="Gene3D" id="1.20.120.330">
    <property type="entry name" value="Nucleotidyltransferases domain 2"/>
    <property type="match status" value="2"/>
</dbReference>
<dbReference type="InterPro" id="IPR023057">
    <property type="entry name" value="GlnE"/>
</dbReference>
<dbReference type="STRING" id="229919.GCA_001050195_02018"/>
<dbReference type="Pfam" id="PF24931">
    <property type="entry name" value="ACT_ACR9_3rd"/>
    <property type="match status" value="1"/>
</dbReference>
<keyword evidence="3" id="KW-0547">Nucleotide-binding</keyword>
<gene>
    <name evidence="8" type="ORF">DEQ80_01855</name>
</gene>
<evidence type="ECO:0000259" key="7">
    <source>
        <dbReference type="PROSITE" id="PS51671"/>
    </source>
</evidence>
<dbReference type="PANTHER" id="PTHR30621:SF0">
    <property type="entry name" value="BIFUNCTIONAL GLUTAMINE SYNTHETASE ADENYLYLTRANSFERASE_ADENYLYL-REMOVING ENZYME"/>
    <property type="match status" value="1"/>
</dbReference>
<keyword evidence="1 8" id="KW-0808">Transferase</keyword>
<dbReference type="SUPFAM" id="SSF81593">
    <property type="entry name" value="Nucleotidyltransferase substrate binding subunit/domain"/>
    <property type="match status" value="2"/>
</dbReference>
<keyword evidence="5" id="KW-0460">Magnesium</keyword>
<evidence type="ECO:0000256" key="1">
    <source>
        <dbReference type="ARBA" id="ARBA00022679"/>
    </source>
</evidence>
<dbReference type="PANTHER" id="PTHR30621">
    <property type="entry name" value="GLUTAMINE SYNTHETASE ADENYLYLTRANSFERASE"/>
    <property type="match status" value="1"/>
</dbReference>
<dbReference type="CDD" id="cd05401">
    <property type="entry name" value="NT_GlnE_GlnD_like"/>
    <property type="match status" value="2"/>
</dbReference>
<comment type="caution">
    <text evidence="8">The sequence shown here is derived from an EMBL/GenBank/DDBJ whole genome shotgun (WGS) entry which is preliminary data.</text>
</comment>
<dbReference type="InterPro" id="IPR013546">
    <property type="entry name" value="PII_UdlTrfase/GS_AdlTrfase"/>
</dbReference>
<evidence type="ECO:0000256" key="3">
    <source>
        <dbReference type="ARBA" id="ARBA00022741"/>
    </source>
</evidence>
<evidence type="ECO:0000313" key="9">
    <source>
        <dbReference type="Proteomes" id="UP000264141"/>
    </source>
</evidence>
<dbReference type="InterPro" id="IPR002912">
    <property type="entry name" value="ACT_dom"/>
</dbReference>
<proteinExistence type="predicted"/>
<dbReference type="Gene3D" id="3.30.460.10">
    <property type="entry name" value="Beta Polymerase, domain 2"/>
    <property type="match status" value="2"/>
</dbReference>
<dbReference type="InterPro" id="IPR045865">
    <property type="entry name" value="ACT-like_dom_sf"/>
</dbReference>
<dbReference type="PROSITE" id="PS51671">
    <property type="entry name" value="ACT"/>
    <property type="match status" value="1"/>
</dbReference>
<dbReference type="GO" id="GO:0000820">
    <property type="term" value="P:regulation of glutamine family amino acid metabolic process"/>
    <property type="evidence" value="ECO:0007669"/>
    <property type="project" value="TreeGrafter"/>
</dbReference>
<sequence>MSADIRADSLSETILSDEYLSAAGFTGLDRLRGTFTRMLAGEPERVAAFKQFLPHFLAALSEAADPERVLVSFERFLGRFTDPLPVLWVLAGNPRAVEILVVLFAGSQFLTEILLRNPDAFERLVAYRQLSRPKSVEQLYNEAQLALGGVENFNDQLDALRRFQSWEMLRIGTCDLLDLYDLPAVTRQLSNLADAMIRMCLKLAAVQAGGDSHQLTVLGMGKLGGRELNYSSDIDLLFISRDENIELGQRIGERLIDALARATGEGFLYRVDMRLRPWGRVGPLVSSVKGFLTYLTQNARLWEKQALLKARVIAGNHELGRSLLESVRPHLFGSTLPELQQAVFNMKHRTEIQLRQSGRIWGEVKLGEGSIRDIEFTVQFLQLAYGVTHPEILSANTLDALVRLAAAELIRVEEYRILTEGYLFLRTIEHYLQMMDYRQTHSLPEDSSALIALARRLRFSGEKPGEKFLERYTQHINAIRAIYLRYVGGVEMTQMPDGSQTPDSKGNDPFQLHRHIDRMSPSYSELYSTEEIAVHASLAARLNEDTPVVIHAQPAHGATWRVTVVAYDFPGELSVISGLMVVHGLNILEGEVFTYEPLPGQAEQVNRQKIVDVFTVEPVEGVTLQPETWTQYAADLTLCQRMVRSGRRSEMQGELTRRVATTLRQREKRGAVAGVVPTLYPVEIEIDNEANDTHTVLRIDGQDTVGFLYELTNALAVSGIYIHRMTIETVGNRVKDVLFVTDRNGQKIERPDKQRELRAAVVLIKHFTHLLPYSPNPESALVHFRDFTETLFRQPDWPDELISLQRPEVLHALARVLGVSDFLWDDFLRMQYTNLFPVVTDMDALQTAKSRKQLEAELARALRHVHAGPQTPSENAPWIDLLTAWRDREMFRIDMRHILGHTREFWDFAAELTDLAEVVTNVTYHLCHEDLRLVYGTPHRADGGICEMSVVALGKFGGQEMGFASDVELVFIYEENGETDGPKKISTAEFYENLVVAFVGAMRARREGIFEVDLQLRPYGKAGSLAVSLDSFKRYFAPQGPAWAYERQALVKLRAVAGNEALGHQIEKLRDEFVYTGEPFDVTAMRAMRERQLRHLVQGGLFNLKYSLGGLVDVEYLVQGLQITYGARLPEVRHTNTREAMARLARAGILSQEDYRRLRKAHTFLRWLIDSLRVVRGNARDVTVPPVNSEEFAFLARRLHYADPATLASELQRYTEDVREINARLLR</sequence>
<feature type="domain" description="ACT" evidence="7">
    <location>
        <begin position="696"/>
        <end position="776"/>
    </location>
</feature>
<evidence type="ECO:0000256" key="5">
    <source>
        <dbReference type="ARBA" id="ARBA00022842"/>
    </source>
</evidence>
<accession>A0A3D1JDI6</accession>
<keyword evidence="2 8" id="KW-0548">Nucleotidyltransferase</keyword>
<dbReference type="CDD" id="cd04873">
    <property type="entry name" value="ACT_UUR-ACR-like"/>
    <property type="match status" value="1"/>
</dbReference>
<evidence type="ECO:0000313" key="8">
    <source>
        <dbReference type="EMBL" id="HCE16582.1"/>
    </source>
</evidence>
<dbReference type="Proteomes" id="UP000264141">
    <property type="component" value="Unassembled WGS sequence"/>
</dbReference>
<dbReference type="Pfam" id="PF08335">
    <property type="entry name" value="GlnD_UR_UTase"/>
    <property type="match status" value="2"/>
</dbReference>
<keyword evidence="4" id="KW-0067">ATP-binding</keyword>
<dbReference type="GO" id="GO:0005829">
    <property type="term" value="C:cytosol"/>
    <property type="evidence" value="ECO:0007669"/>
    <property type="project" value="TreeGrafter"/>
</dbReference>
<organism evidence="8 9">
    <name type="scientific">Anaerolinea thermolimosa</name>
    <dbReference type="NCBI Taxonomy" id="229919"/>
    <lineage>
        <taxon>Bacteria</taxon>
        <taxon>Bacillati</taxon>
        <taxon>Chloroflexota</taxon>
        <taxon>Anaerolineae</taxon>
        <taxon>Anaerolineales</taxon>
        <taxon>Anaerolineaceae</taxon>
        <taxon>Anaerolinea</taxon>
    </lineage>
</organism>
<protein>
    <submittedName>
        <fullName evidence="8">Glutamine synthetase adenylyltransferase</fullName>
    </submittedName>
</protein>
<dbReference type="SUPFAM" id="SSF81301">
    <property type="entry name" value="Nucleotidyltransferase"/>
    <property type="match status" value="2"/>
</dbReference>
<keyword evidence="6" id="KW-0511">Multifunctional enzyme</keyword>
<dbReference type="EMBL" id="DPBP01000007">
    <property type="protein sequence ID" value="HCE16582.1"/>
    <property type="molecule type" value="Genomic_DNA"/>
</dbReference>
<dbReference type="GO" id="GO:0005524">
    <property type="term" value="F:ATP binding"/>
    <property type="evidence" value="ECO:0007669"/>
    <property type="project" value="UniProtKB-KW"/>
</dbReference>
<name>A0A3D1JDI6_9CHLR</name>
<evidence type="ECO:0000256" key="2">
    <source>
        <dbReference type="ARBA" id="ARBA00022695"/>
    </source>
</evidence>
<dbReference type="InterPro" id="IPR043519">
    <property type="entry name" value="NT_sf"/>
</dbReference>
<evidence type="ECO:0000256" key="4">
    <source>
        <dbReference type="ARBA" id="ARBA00022840"/>
    </source>
</evidence>
<evidence type="ECO:0000256" key="6">
    <source>
        <dbReference type="ARBA" id="ARBA00023268"/>
    </source>
</evidence>
<dbReference type="GO" id="GO:0008882">
    <property type="term" value="F:[glutamate-ammonia-ligase] adenylyltransferase activity"/>
    <property type="evidence" value="ECO:0007669"/>
    <property type="project" value="InterPro"/>
</dbReference>